<feature type="repeat" description="WD" evidence="3">
    <location>
        <begin position="648"/>
        <end position="680"/>
    </location>
</feature>
<dbReference type="InterPro" id="IPR020472">
    <property type="entry name" value="WD40_PAC1"/>
</dbReference>
<evidence type="ECO:0000256" key="3">
    <source>
        <dbReference type="PROSITE-ProRule" id="PRU00221"/>
    </source>
</evidence>
<dbReference type="InterPro" id="IPR036322">
    <property type="entry name" value="WD40_repeat_dom_sf"/>
</dbReference>
<dbReference type="OrthoDB" id="496at2759"/>
<evidence type="ECO:0000256" key="1">
    <source>
        <dbReference type="ARBA" id="ARBA00022574"/>
    </source>
</evidence>
<keyword evidence="2" id="KW-0677">Repeat</keyword>
<dbReference type="SMART" id="SM00320">
    <property type="entry name" value="WD40"/>
    <property type="match status" value="5"/>
</dbReference>
<sequence length="837" mass="93563">MNEKTLSPSLPIPSLQKNADIPYKQLNLQDSLLAGLRALKAVQFFTNFFSNSSFQDPSLKPYTLHKHTPSSSNPKPRSKKESRHSVSRPLNPSKTLNQLIHYQGDSRSDFVLQHLQPPSIQPLAPSVTPSILSTSGSLFNGFIQRSSLNSSQNLLNNPQPPFTKPAIRSLHPQTTLKSNDAFVNECEIELSEIHSNIKKFTQARILSKNSANINNSSIEYKNVPQQDKLNQEEEEYLIEMRSFLITQANELDKIKLLYHQKLVQIEKSLEDIELFQNSIEKELALLWQNPQPSNNNQPHFNSSTKITTVLPQNTTNLDTPLINLEPLGSVLDSSNSLQFSTIDNSIVPFNKIGFANVDQFENTILDPFKAGHYGGITALDYSKTFGMVALGSLDTRVTLWDIESGHKLYTIDGHTDIIRGVQFYEKYLLTGGNDGRVRMWDLALVESISPKNSFSLDEFESNETQRSGKKYYNKYNNEEYSDDSDDAENYYGNKRNEATRNRFGSSSDYSTTPIMSPSLCNFVSPIELCCEANFVGHKGPVTCFEASGDTLLSASIDGIIREFDLKTGLLRQKIDLEWLSSNKSTAASNVTEYGARESDGVENVRGDRYGNGGRIGALRFRGPALVTGNSDGIVQLWDRRNNLQIRAFKGHRGPITSLVLNDNYIATGGADCNARLWDLRMSCRNIETFEIQSSTGVTGVSFNESSNGHNSARNSGSFVAAGNNEMIYNYNQAARQTSVYKMRQTPTRSKVLEFSYRVQSLGELGIREYTGQHTKVAVSSNSKQINTINEQLEEHKLSKPHQTNISSTTDVTIKVSKVLWVNDRILTGFLDGSAAIW</sequence>
<protein>
    <recommendedName>
        <fullName evidence="7">Transcriptional repressor Tup1 N-terminal domain-containing protein</fullName>
    </recommendedName>
</protein>
<evidence type="ECO:0000256" key="4">
    <source>
        <dbReference type="SAM" id="MobiDB-lite"/>
    </source>
</evidence>
<evidence type="ECO:0000313" key="5">
    <source>
        <dbReference type="EMBL" id="PVU88759.1"/>
    </source>
</evidence>
<dbReference type="PANTHER" id="PTHR22847">
    <property type="entry name" value="WD40 REPEAT PROTEIN"/>
    <property type="match status" value="1"/>
</dbReference>
<feature type="repeat" description="WD" evidence="3">
    <location>
        <begin position="625"/>
        <end position="647"/>
    </location>
</feature>
<feature type="compositionally biased region" description="Basic residues" evidence="4">
    <location>
        <begin position="76"/>
        <end position="86"/>
    </location>
</feature>
<dbReference type="GO" id="GO:1990234">
    <property type="term" value="C:transferase complex"/>
    <property type="evidence" value="ECO:0007669"/>
    <property type="project" value="UniProtKB-ARBA"/>
</dbReference>
<dbReference type="PANTHER" id="PTHR22847:SF637">
    <property type="entry name" value="WD REPEAT DOMAIN 5B"/>
    <property type="match status" value="1"/>
</dbReference>
<dbReference type="Pfam" id="PF00400">
    <property type="entry name" value="WD40"/>
    <property type="match status" value="4"/>
</dbReference>
<proteinExistence type="predicted"/>
<dbReference type="Gene3D" id="2.130.10.10">
    <property type="entry name" value="YVTN repeat-like/Quinoprotein amine dehydrogenase"/>
    <property type="match status" value="2"/>
</dbReference>
<gene>
    <name evidence="5" type="ORF">BB561_005716</name>
</gene>
<dbReference type="InterPro" id="IPR001680">
    <property type="entry name" value="WD40_rpt"/>
</dbReference>
<dbReference type="PRINTS" id="PR00320">
    <property type="entry name" value="GPROTEINBRPT"/>
</dbReference>
<feature type="repeat" description="WD" evidence="3">
    <location>
        <begin position="369"/>
        <end position="410"/>
    </location>
</feature>
<name>A0A2T9Y8W0_9FUNG</name>
<dbReference type="PROSITE" id="PS00678">
    <property type="entry name" value="WD_REPEATS_1"/>
    <property type="match status" value="3"/>
</dbReference>
<dbReference type="InterPro" id="IPR019775">
    <property type="entry name" value="WD40_repeat_CS"/>
</dbReference>
<dbReference type="SUPFAM" id="SSF50978">
    <property type="entry name" value="WD40 repeat-like"/>
    <property type="match status" value="1"/>
</dbReference>
<evidence type="ECO:0008006" key="7">
    <source>
        <dbReference type="Google" id="ProtNLM"/>
    </source>
</evidence>
<feature type="compositionally biased region" description="Acidic residues" evidence="4">
    <location>
        <begin position="479"/>
        <end position="488"/>
    </location>
</feature>
<dbReference type="PROSITE" id="PS50294">
    <property type="entry name" value="WD_REPEATS_REGION"/>
    <property type="match status" value="3"/>
</dbReference>
<dbReference type="AlphaFoldDB" id="A0A2T9Y8W0"/>
<comment type="caution">
    <text evidence="5">The sequence shown here is derived from an EMBL/GenBank/DDBJ whole genome shotgun (WGS) entry which is preliminary data.</text>
</comment>
<evidence type="ECO:0000256" key="2">
    <source>
        <dbReference type="ARBA" id="ARBA00022737"/>
    </source>
</evidence>
<reference evidence="5 6" key="1">
    <citation type="journal article" date="2018" name="MBio">
        <title>Comparative Genomics Reveals the Core Gene Toolbox for the Fungus-Insect Symbiosis.</title>
        <authorList>
            <person name="Wang Y."/>
            <person name="Stata M."/>
            <person name="Wang W."/>
            <person name="Stajich J.E."/>
            <person name="White M.M."/>
            <person name="Moncalvo J.M."/>
        </authorList>
    </citation>
    <scope>NUCLEOTIDE SEQUENCE [LARGE SCALE GENOMIC DNA]</scope>
    <source>
        <strain evidence="5 6">SWE-8-4</strain>
    </source>
</reference>
<organism evidence="5 6">
    <name type="scientific">Smittium simulii</name>
    <dbReference type="NCBI Taxonomy" id="133385"/>
    <lineage>
        <taxon>Eukaryota</taxon>
        <taxon>Fungi</taxon>
        <taxon>Fungi incertae sedis</taxon>
        <taxon>Zoopagomycota</taxon>
        <taxon>Kickxellomycotina</taxon>
        <taxon>Harpellomycetes</taxon>
        <taxon>Harpellales</taxon>
        <taxon>Legeriomycetaceae</taxon>
        <taxon>Smittium</taxon>
    </lineage>
</organism>
<keyword evidence="6" id="KW-1185">Reference proteome</keyword>
<keyword evidence="1 3" id="KW-0853">WD repeat</keyword>
<dbReference type="STRING" id="133385.A0A2T9Y8W0"/>
<dbReference type="EMBL" id="MBFR01000362">
    <property type="protein sequence ID" value="PVU88759.1"/>
    <property type="molecule type" value="Genomic_DNA"/>
</dbReference>
<accession>A0A2T9Y8W0</accession>
<evidence type="ECO:0000313" key="6">
    <source>
        <dbReference type="Proteomes" id="UP000245383"/>
    </source>
</evidence>
<feature type="region of interest" description="Disordered" evidence="4">
    <location>
        <begin position="60"/>
        <end position="95"/>
    </location>
</feature>
<feature type="region of interest" description="Disordered" evidence="4">
    <location>
        <begin position="470"/>
        <end position="507"/>
    </location>
</feature>
<dbReference type="PROSITE" id="PS50082">
    <property type="entry name" value="WD_REPEATS_2"/>
    <property type="match status" value="4"/>
</dbReference>
<feature type="repeat" description="WD" evidence="3">
    <location>
        <begin position="411"/>
        <end position="442"/>
    </location>
</feature>
<dbReference type="GO" id="GO:0005634">
    <property type="term" value="C:nucleus"/>
    <property type="evidence" value="ECO:0007669"/>
    <property type="project" value="TreeGrafter"/>
</dbReference>
<dbReference type="Proteomes" id="UP000245383">
    <property type="component" value="Unassembled WGS sequence"/>
</dbReference>
<dbReference type="InterPro" id="IPR015943">
    <property type="entry name" value="WD40/YVTN_repeat-like_dom_sf"/>
</dbReference>